<feature type="compositionally biased region" description="Acidic residues" evidence="1">
    <location>
        <begin position="51"/>
        <end position="64"/>
    </location>
</feature>
<organism evidence="4 5">
    <name type="scientific">Periconia macrospinosa</name>
    <dbReference type="NCBI Taxonomy" id="97972"/>
    <lineage>
        <taxon>Eukaryota</taxon>
        <taxon>Fungi</taxon>
        <taxon>Dikarya</taxon>
        <taxon>Ascomycota</taxon>
        <taxon>Pezizomycotina</taxon>
        <taxon>Dothideomycetes</taxon>
        <taxon>Pleosporomycetidae</taxon>
        <taxon>Pleosporales</taxon>
        <taxon>Massarineae</taxon>
        <taxon>Periconiaceae</taxon>
        <taxon>Periconia</taxon>
    </lineage>
</organism>
<evidence type="ECO:0000259" key="3">
    <source>
        <dbReference type="Pfam" id="PF24564"/>
    </source>
</evidence>
<dbReference type="STRING" id="97972.A0A2V1DUQ3"/>
<proteinExistence type="predicted"/>
<evidence type="ECO:0008006" key="6">
    <source>
        <dbReference type="Google" id="ProtNLM"/>
    </source>
</evidence>
<reference evidence="4 5" key="1">
    <citation type="journal article" date="2018" name="Sci. Rep.">
        <title>Comparative genomics provides insights into the lifestyle and reveals functional heterogeneity of dark septate endophytic fungi.</title>
        <authorList>
            <person name="Knapp D.G."/>
            <person name="Nemeth J.B."/>
            <person name="Barry K."/>
            <person name="Hainaut M."/>
            <person name="Henrissat B."/>
            <person name="Johnson J."/>
            <person name="Kuo A."/>
            <person name="Lim J.H.P."/>
            <person name="Lipzen A."/>
            <person name="Nolan M."/>
            <person name="Ohm R.A."/>
            <person name="Tamas L."/>
            <person name="Grigoriev I.V."/>
            <person name="Spatafora J.W."/>
            <person name="Nagy L.G."/>
            <person name="Kovacs G.M."/>
        </authorList>
    </citation>
    <scope>NUCLEOTIDE SEQUENCE [LARGE SCALE GENOMIC DNA]</scope>
    <source>
        <strain evidence="4 5">DSE2036</strain>
    </source>
</reference>
<feature type="compositionally biased region" description="Polar residues" evidence="1">
    <location>
        <begin position="22"/>
        <end position="39"/>
    </location>
</feature>
<evidence type="ECO:0000313" key="5">
    <source>
        <dbReference type="Proteomes" id="UP000244855"/>
    </source>
</evidence>
<dbReference type="Gene3D" id="3.40.50.300">
    <property type="entry name" value="P-loop containing nucleotide triphosphate hydrolases"/>
    <property type="match status" value="1"/>
</dbReference>
<dbReference type="InterPro" id="IPR056024">
    <property type="entry name" value="DUF7605"/>
</dbReference>
<dbReference type="PANTHER" id="PTHR36681">
    <property type="entry name" value="NUCLEAR GTPASE, GERMINAL CENTER-ASSOCIATED, TANDEM DUPLICATE 3"/>
    <property type="match status" value="1"/>
</dbReference>
<feature type="region of interest" description="Disordered" evidence="1">
    <location>
        <begin position="1"/>
        <end position="64"/>
    </location>
</feature>
<evidence type="ECO:0000313" key="4">
    <source>
        <dbReference type="EMBL" id="PVI01672.1"/>
    </source>
</evidence>
<accession>A0A2V1DUQ3</accession>
<dbReference type="PANTHER" id="PTHR36681:SF3">
    <property type="entry name" value="NUCLEAR GTPASE, GERMINAL CENTER-ASSOCIATED, TANDEM DUPLICATE 3"/>
    <property type="match status" value="1"/>
</dbReference>
<dbReference type="InterPro" id="IPR045063">
    <property type="entry name" value="Dynamin_N"/>
</dbReference>
<dbReference type="Pfam" id="PF00350">
    <property type="entry name" value="Dynamin_N"/>
    <property type="match status" value="1"/>
</dbReference>
<name>A0A2V1DUQ3_9PLEO</name>
<evidence type="ECO:0000259" key="2">
    <source>
        <dbReference type="Pfam" id="PF00350"/>
    </source>
</evidence>
<dbReference type="InterPro" id="IPR027417">
    <property type="entry name" value="P-loop_NTPase"/>
</dbReference>
<dbReference type="OrthoDB" id="5427350at2759"/>
<feature type="domain" description="DUF7605" evidence="3">
    <location>
        <begin position="653"/>
        <end position="812"/>
    </location>
</feature>
<dbReference type="Proteomes" id="UP000244855">
    <property type="component" value="Unassembled WGS sequence"/>
</dbReference>
<protein>
    <recommendedName>
        <fullName evidence="6">P-loop containing nucleoside triphosphate hydrolase protein</fullName>
    </recommendedName>
</protein>
<dbReference type="EMBL" id="KZ805354">
    <property type="protein sequence ID" value="PVI01672.1"/>
    <property type="molecule type" value="Genomic_DNA"/>
</dbReference>
<feature type="compositionally biased region" description="Polar residues" evidence="1">
    <location>
        <begin position="1"/>
        <end position="15"/>
    </location>
</feature>
<sequence length="914" mass="104033">MLSMQGREQSVQFESQMDVDVGSTSTQDLSLQMDTQQTVEDGASRKRNAEDEAEEESDAEADYDGEEMMPPYVLDDRPLPNLPIYHPDIKVVQANSMEMVQHFQERIRGFTYKDAETLYLLDLFDRLEHPPHETNITKIALHGDAGHGKSSFLNAILGVDISDWGDDGNSCTFVVQEFAQASPTQTHSFKAEIQFFSRNACIDMVKNLFQQCYSYLNADDAEDEEGLEALQMQYNTALVVFSALFKGKREFRNREAAEEFLSDAKSANDQAILGRLVGWTEDILLQLTQNRAHHASATDATSFNADTVQGLKKAVRPFTTTVEFPNVEGTNMECCPWPLVKKVCTTFKSKLLEQNITIADCPGTSDKNGLRVDQTKNYLADCDITIVVSKIDRAIDNLALYHNISEAYRRKRSGSVIVVCTRSDDVNMNGEQRFSSTIWEERVLAKIAEDEIHVLERLERARTAYNFLPPNTGMVKRFFMRARKEKYERQKRQIDSRRFEARVMARNRHVKDSIQQAYKEDTKDPVPLPIFCVSNTMFMTYMSGYEKKDCPPLTLEGTQILAARDHIIGIPSTGKFNSLWHHCDTALELAIDTVEISCSTTKLKRKEDLNRTFERARGNLREIVEDIAERFVEQEFGVVLGVISGNESKRINRAGYRCDKWSKLNAGSHRAIMRKGGAHGTAKVPWQDWNEEIYEILREDLDPALEAFYTADCEDLSTNISERIGDTIDSLDRTLDRDPAAALSGAVKAFKRNLKHRRKQIDTLCESFKETLRKDVRTIQMRASTHAPDHYLSEALSKIYQYALDQPKGKGLTLHKTRCTAFKGRLCAYGGIFKEVHDGVKSEFEAFFKFNIDTLVDEMDGIFDEIQHDVNRVCSTNEDDSEEGKAIREELLAMLPAEREFLLEKIQKPLKACK</sequence>
<gene>
    <name evidence="4" type="ORF">DM02DRAFT_704523</name>
</gene>
<dbReference type="Pfam" id="PF24564">
    <property type="entry name" value="DUF7605"/>
    <property type="match status" value="1"/>
</dbReference>
<keyword evidence="5" id="KW-1185">Reference proteome</keyword>
<feature type="domain" description="Dynamin N-terminal" evidence="2">
    <location>
        <begin position="139"/>
        <end position="421"/>
    </location>
</feature>
<dbReference type="AlphaFoldDB" id="A0A2V1DUQ3"/>
<evidence type="ECO:0000256" key="1">
    <source>
        <dbReference type="SAM" id="MobiDB-lite"/>
    </source>
</evidence>
<dbReference type="SUPFAM" id="SSF52540">
    <property type="entry name" value="P-loop containing nucleoside triphosphate hydrolases"/>
    <property type="match status" value="1"/>
</dbReference>